<dbReference type="AlphaFoldDB" id="A0A972P0L5"/>
<evidence type="ECO:0000313" key="4">
    <source>
        <dbReference type="Proteomes" id="UP000655523"/>
    </source>
</evidence>
<dbReference type="EMBL" id="WOEZ01000314">
    <property type="protein sequence ID" value="NPT62347.1"/>
    <property type="molecule type" value="Genomic_DNA"/>
</dbReference>
<keyword evidence="4" id="KW-1185">Reference proteome</keyword>
<evidence type="ECO:0000256" key="2">
    <source>
        <dbReference type="SAM" id="SignalP"/>
    </source>
</evidence>
<reference evidence="3 4" key="1">
    <citation type="submission" date="2019-11" db="EMBL/GenBank/DDBJ databases">
        <title>Metabolism of dissolved organic matter in forest soils.</title>
        <authorList>
            <person name="Cyle K.T."/>
            <person name="Wilhelm R.C."/>
            <person name="Martinez C.E."/>
        </authorList>
    </citation>
    <scope>NUCLEOTIDE SEQUENCE [LARGE SCALE GENOMIC DNA]</scope>
    <source>
        <strain evidence="3 4">5N</strain>
    </source>
</reference>
<name>A0A972P0L5_9BURK</name>
<evidence type="ECO:0000256" key="1">
    <source>
        <dbReference type="SAM" id="Phobius"/>
    </source>
</evidence>
<accession>A0A972P0L5</accession>
<keyword evidence="1" id="KW-1133">Transmembrane helix</keyword>
<feature type="signal peptide" evidence="2">
    <location>
        <begin position="1"/>
        <end position="23"/>
    </location>
</feature>
<gene>
    <name evidence="3" type="ORF">GNZ13_49545</name>
</gene>
<protein>
    <recommendedName>
        <fullName evidence="5">Cellulose synthase regulatory subunit</fullName>
    </recommendedName>
</protein>
<evidence type="ECO:0008006" key="5">
    <source>
        <dbReference type="Google" id="ProtNLM"/>
    </source>
</evidence>
<feature type="transmembrane region" description="Helical" evidence="1">
    <location>
        <begin position="469"/>
        <end position="489"/>
    </location>
</feature>
<comment type="caution">
    <text evidence="3">The sequence shown here is derived from an EMBL/GenBank/DDBJ whole genome shotgun (WGS) entry which is preliminary data.</text>
</comment>
<sequence length="512" mass="52936">MAKWLVRALAACLLSLATLSATAQTVTRPFSLLRPTGGAAAAAHALIVELSPREALSGVHLRVASAAAPPAGARYVVWVNGAQAAELDANEAEQTLALSPGAFMPGTNSIQLALVPRSAAISAATALANVAPVDDARSSVSLDFAGLRPNTAPTLAQLPVAFDGRAWMPRTVTIDLGRNPASPEQLRATALAVQGIAARMRQVDVTAAYENESPIVAGDHDLASWAIAPGAARAGDVLLVGTRAALADALPAAVASAITGPFLGVYSAYEGKSVIVVLSGVTDADCVHAAQAFADTAMVFPARSAITLDDATAVHAPQTHLAIALGEEHSALVRAALNFAAIRARATGALVDFTFTFSGDSAHTDLFFGRDAELATQLRRQLPVYPPLQPGQAVSLPGSLGAQRIVAVLGSGDASVARAVDMLRQPATWSLFTRGATVFDTAAESAVPLALARRSPVAALRLLLIDPKVFWSVLVALLILLFIFLNVTLKAQVAKRLDAGNHASSSRTPLKR</sequence>
<organism evidence="3 4">
    <name type="scientific">Paraburkholderia elongata</name>
    <dbReference type="NCBI Taxonomy" id="2675747"/>
    <lineage>
        <taxon>Bacteria</taxon>
        <taxon>Pseudomonadati</taxon>
        <taxon>Pseudomonadota</taxon>
        <taxon>Betaproteobacteria</taxon>
        <taxon>Burkholderiales</taxon>
        <taxon>Burkholderiaceae</taxon>
        <taxon>Paraburkholderia</taxon>
    </lineage>
</organism>
<evidence type="ECO:0000313" key="3">
    <source>
        <dbReference type="EMBL" id="NPT62347.1"/>
    </source>
</evidence>
<dbReference type="Proteomes" id="UP000655523">
    <property type="component" value="Unassembled WGS sequence"/>
</dbReference>
<keyword evidence="2" id="KW-0732">Signal</keyword>
<proteinExistence type="predicted"/>
<dbReference type="RefSeq" id="WP_172178801.1">
    <property type="nucleotide sequence ID" value="NZ_WOEZ01000314.1"/>
</dbReference>
<keyword evidence="1" id="KW-0812">Transmembrane</keyword>
<feature type="chain" id="PRO_5036941638" description="Cellulose synthase regulatory subunit" evidence="2">
    <location>
        <begin position="24"/>
        <end position="512"/>
    </location>
</feature>
<keyword evidence="1" id="KW-0472">Membrane</keyword>